<dbReference type="NCBIfam" id="NF005720">
    <property type="entry name" value="PRK07538.1"/>
    <property type="match status" value="1"/>
</dbReference>
<dbReference type="InterPro" id="IPR002938">
    <property type="entry name" value="FAD-bd"/>
</dbReference>
<evidence type="ECO:0000256" key="5">
    <source>
        <dbReference type="ARBA" id="ARBA00023033"/>
    </source>
</evidence>
<evidence type="ECO:0000256" key="3">
    <source>
        <dbReference type="ARBA" id="ARBA00022827"/>
    </source>
</evidence>
<reference evidence="7" key="1">
    <citation type="journal article" date="2020" name="Stud. Mycol.">
        <title>101 Dothideomycetes genomes: a test case for predicting lifestyles and emergence of pathogens.</title>
        <authorList>
            <person name="Haridas S."/>
            <person name="Albert R."/>
            <person name="Binder M."/>
            <person name="Bloem J."/>
            <person name="Labutti K."/>
            <person name="Salamov A."/>
            <person name="Andreopoulos B."/>
            <person name="Baker S."/>
            <person name="Barry K."/>
            <person name="Bills G."/>
            <person name="Bluhm B."/>
            <person name="Cannon C."/>
            <person name="Castanera R."/>
            <person name="Culley D."/>
            <person name="Daum C."/>
            <person name="Ezra D."/>
            <person name="Gonzalez J."/>
            <person name="Henrissat B."/>
            <person name="Kuo A."/>
            <person name="Liang C."/>
            <person name="Lipzen A."/>
            <person name="Lutzoni F."/>
            <person name="Magnuson J."/>
            <person name="Mondo S."/>
            <person name="Nolan M."/>
            <person name="Ohm R."/>
            <person name="Pangilinan J."/>
            <person name="Park H.-J."/>
            <person name="Ramirez L."/>
            <person name="Alfaro M."/>
            <person name="Sun H."/>
            <person name="Tritt A."/>
            <person name="Yoshinaga Y."/>
            <person name="Zwiers L.-H."/>
            <person name="Turgeon B."/>
            <person name="Goodwin S."/>
            <person name="Spatafora J."/>
            <person name="Crous P."/>
            <person name="Grigoriev I."/>
        </authorList>
    </citation>
    <scope>NUCLEOTIDE SEQUENCE</scope>
    <source>
        <strain evidence="7">CBS 262.69</strain>
    </source>
</reference>
<keyword evidence="2" id="KW-0285">Flavoprotein</keyword>
<dbReference type="SUPFAM" id="SSF54373">
    <property type="entry name" value="FAD-linked reductases, C-terminal domain"/>
    <property type="match status" value="1"/>
</dbReference>
<dbReference type="Proteomes" id="UP000799640">
    <property type="component" value="Unassembled WGS sequence"/>
</dbReference>
<evidence type="ECO:0000313" key="7">
    <source>
        <dbReference type="EMBL" id="KAF2405210.1"/>
    </source>
</evidence>
<evidence type="ECO:0000313" key="8">
    <source>
        <dbReference type="Proteomes" id="UP000799640"/>
    </source>
</evidence>
<organism evidence="7 8">
    <name type="scientific">Trichodelitschia bisporula</name>
    <dbReference type="NCBI Taxonomy" id="703511"/>
    <lineage>
        <taxon>Eukaryota</taxon>
        <taxon>Fungi</taxon>
        <taxon>Dikarya</taxon>
        <taxon>Ascomycota</taxon>
        <taxon>Pezizomycotina</taxon>
        <taxon>Dothideomycetes</taxon>
        <taxon>Dothideomycetes incertae sedis</taxon>
        <taxon>Phaeotrichales</taxon>
        <taxon>Phaeotrichaceae</taxon>
        <taxon>Trichodelitschia</taxon>
    </lineage>
</organism>
<dbReference type="GO" id="GO:0071949">
    <property type="term" value="F:FAD binding"/>
    <property type="evidence" value="ECO:0007669"/>
    <property type="project" value="InterPro"/>
</dbReference>
<dbReference type="InterPro" id="IPR050493">
    <property type="entry name" value="FAD-dep_Monooxygenase_BioMet"/>
</dbReference>
<dbReference type="OrthoDB" id="16820at2759"/>
<dbReference type="PANTHER" id="PTHR13789">
    <property type="entry name" value="MONOOXYGENASE"/>
    <property type="match status" value="1"/>
</dbReference>
<proteinExistence type="inferred from homology"/>
<protein>
    <submittedName>
        <fullName evidence="7">FAD/NAD(P)-binding domain-containing protein</fullName>
    </submittedName>
</protein>
<evidence type="ECO:0000256" key="1">
    <source>
        <dbReference type="ARBA" id="ARBA00007992"/>
    </source>
</evidence>
<evidence type="ECO:0000259" key="6">
    <source>
        <dbReference type="Pfam" id="PF01494"/>
    </source>
</evidence>
<keyword evidence="4" id="KW-0560">Oxidoreductase</keyword>
<dbReference type="Pfam" id="PF01494">
    <property type="entry name" value="FAD_binding_3"/>
    <property type="match status" value="1"/>
</dbReference>
<dbReference type="Gene3D" id="3.30.9.30">
    <property type="match status" value="1"/>
</dbReference>
<evidence type="ECO:0000256" key="2">
    <source>
        <dbReference type="ARBA" id="ARBA00022630"/>
    </source>
</evidence>
<name>A0A6G1IAA1_9PEZI</name>
<dbReference type="PANTHER" id="PTHR13789:SF268">
    <property type="entry name" value="5-METHYLPHENAZINE-1-CARBOXYLATE 1-MONOOXYGENASE"/>
    <property type="match status" value="1"/>
</dbReference>
<gene>
    <name evidence="7" type="ORF">EJ06DRAFT_525744</name>
</gene>
<dbReference type="InterPro" id="IPR036188">
    <property type="entry name" value="FAD/NAD-bd_sf"/>
</dbReference>
<sequence length="477" mass="52465">MPFLPSTSPSIIIVGAGIGGLTTALQLHAHGITNIHIFESASTLATLGVGINVQPHAILILRNLGLLPALEATGIKTLELNYYDRFGSPIIQEPRGMHAGYEVPQFSIHRGEFQMLLLDTVKERLGADRIHLDHCFQSFTQDESAGTITATFIRRNDPANPPVVPSKTADLLIAADGINSTARRILYPNEGPPRFSGRILWRGCTERVPYLTGASMVWGGHANQKFIAYPISARSARKGHSLINWICELRVRGENDPDTTPPKTDWLATVPKERFAEPFAKWHIGELAVKDLIDETEKVFEFPMCDRDPVSRWTFGRLTLLGDAAHPMYPIGSNGASQAILDAECLTKHLLAHLPVPSSNTPMDIPTALLAYQNERLPATAKIVMANRANGPDHVMQVAYERAPNGFENIHDVIPKEELEEIGRQYKAIAGFDIESVNRKAVDTEGKAQRLGLQSPKAWVAMRRESATGVVPLIGRI</sequence>
<dbReference type="SUPFAM" id="SSF51905">
    <property type="entry name" value="FAD/NAD(P)-binding domain"/>
    <property type="match status" value="1"/>
</dbReference>
<evidence type="ECO:0000256" key="4">
    <source>
        <dbReference type="ARBA" id="ARBA00023002"/>
    </source>
</evidence>
<dbReference type="GO" id="GO:0004497">
    <property type="term" value="F:monooxygenase activity"/>
    <property type="evidence" value="ECO:0007669"/>
    <property type="project" value="UniProtKB-KW"/>
</dbReference>
<keyword evidence="8" id="KW-1185">Reference proteome</keyword>
<keyword evidence="3" id="KW-0274">FAD</keyword>
<keyword evidence="5" id="KW-0503">Monooxygenase</keyword>
<accession>A0A6G1IAA1</accession>
<dbReference type="AlphaFoldDB" id="A0A6G1IAA1"/>
<dbReference type="PRINTS" id="PR00420">
    <property type="entry name" value="RNGMNOXGNASE"/>
</dbReference>
<dbReference type="EMBL" id="ML996687">
    <property type="protein sequence ID" value="KAF2405210.1"/>
    <property type="molecule type" value="Genomic_DNA"/>
</dbReference>
<comment type="similarity">
    <text evidence="1">Belongs to the paxM FAD-dependent monooxygenase family.</text>
</comment>
<feature type="domain" description="FAD-binding" evidence="6">
    <location>
        <begin position="11"/>
        <end position="385"/>
    </location>
</feature>
<dbReference type="Gene3D" id="3.50.50.60">
    <property type="entry name" value="FAD/NAD(P)-binding domain"/>
    <property type="match status" value="1"/>
</dbReference>